<comment type="subcellular location">
    <subcellularLocation>
        <location evidence="1 8">Cell outer membrane</location>
        <topology evidence="1 8">Multi-pass membrane protein</topology>
    </subcellularLocation>
</comment>
<feature type="domain" description="TonB-dependent receptor plug" evidence="12">
    <location>
        <begin position="115"/>
        <end position="219"/>
    </location>
</feature>
<dbReference type="InterPro" id="IPR039426">
    <property type="entry name" value="TonB-dep_rcpt-like"/>
</dbReference>
<dbReference type="EMBL" id="PGFD01000001">
    <property type="protein sequence ID" value="PJJ67333.1"/>
    <property type="molecule type" value="Genomic_DNA"/>
</dbReference>
<dbReference type="OrthoDB" id="9768177at2"/>
<evidence type="ECO:0000256" key="5">
    <source>
        <dbReference type="ARBA" id="ARBA00023077"/>
    </source>
</evidence>
<dbReference type="NCBIfam" id="TIGR04056">
    <property type="entry name" value="OMP_RagA_SusC"/>
    <property type="match status" value="1"/>
</dbReference>
<keyword evidence="4 8" id="KW-0812">Transmembrane</keyword>
<evidence type="ECO:0000256" key="6">
    <source>
        <dbReference type="ARBA" id="ARBA00023136"/>
    </source>
</evidence>
<evidence type="ECO:0000256" key="2">
    <source>
        <dbReference type="ARBA" id="ARBA00022448"/>
    </source>
</evidence>
<evidence type="ECO:0000313" key="13">
    <source>
        <dbReference type="EMBL" id="PJJ67333.1"/>
    </source>
</evidence>
<keyword evidence="10" id="KW-0732">Signal</keyword>
<dbReference type="SUPFAM" id="SSF49464">
    <property type="entry name" value="Carboxypeptidase regulatory domain-like"/>
    <property type="match status" value="1"/>
</dbReference>
<dbReference type="SUPFAM" id="SSF56935">
    <property type="entry name" value="Porins"/>
    <property type="match status" value="1"/>
</dbReference>
<dbReference type="InterPro" id="IPR000531">
    <property type="entry name" value="Beta-barrel_TonB"/>
</dbReference>
<evidence type="ECO:0000259" key="12">
    <source>
        <dbReference type="Pfam" id="PF07715"/>
    </source>
</evidence>
<dbReference type="Gene3D" id="2.40.170.20">
    <property type="entry name" value="TonB-dependent receptor, beta-barrel domain"/>
    <property type="match status" value="1"/>
</dbReference>
<reference evidence="13 14" key="1">
    <citation type="submission" date="2017-11" db="EMBL/GenBank/DDBJ databases">
        <title>Genomic Encyclopedia of Archaeal and Bacterial Type Strains, Phase II (KMG-II): From Individual Species to Whole Genera.</title>
        <authorList>
            <person name="Goeker M."/>
        </authorList>
    </citation>
    <scope>NUCLEOTIDE SEQUENCE [LARGE SCALE GENOMIC DNA]</scope>
    <source>
        <strain evidence="13 14">DSM 27617</strain>
    </source>
</reference>
<gene>
    <name evidence="13" type="ORF">CLV73_1339</name>
</gene>
<evidence type="ECO:0000256" key="7">
    <source>
        <dbReference type="ARBA" id="ARBA00023237"/>
    </source>
</evidence>
<dbReference type="InterPro" id="IPR012910">
    <property type="entry name" value="Plug_dom"/>
</dbReference>
<feature type="signal peptide" evidence="10">
    <location>
        <begin position="1"/>
        <end position="18"/>
    </location>
</feature>
<dbReference type="Proteomes" id="UP000228740">
    <property type="component" value="Unassembled WGS sequence"/>
</dbReference>
<comment type="similarity">
    <text evidence="8 9">Belongs to the TonB-dependent receptor family.</text>
</comment>
<proteinExistence type="inferred from homology"/>
<evidence type="ECO:0000256" key="8">
    <source>
        <dbReference type="PROSITE-ProRule" id="PRU01360"/>
    </source>
</evidence>
<organism evidence="13 14">
    <name type="scientific">Chryseobacterium geocarposphaerae</name>
    <dbReference type="NCBI Taxonomy" id="1416776"/>
    <lineage>
        <taxon>Bacteria</taxon>
        <taxon>Pseudomonadati</taxon>
        <taxon>Bacteroidota</taxon>
        <taxon>Flavobacteriia</taxon>
        <taxon>Flavobacteriales</taxon>
        <taxon>Weeksellaceae</taxon>
        <taxon>Chryseobacterium group</taxon>
        <taxon>Chryseobacterium</taxon>
    </lineage>
</organism>
<evidence type="ECO:0000256" key="9">
    <source>
        <dbReference type="RuleBase" id="RU003357"/>
    </source>
</evidence>
<evidence type="ECO:0000256" key="10">
    <source>
        <dbReference type="SAM" id="SignalP"/>
    </source>
</evidence>
<dbReference type="InterPro" id="IPR036942">
    <property type="entry name" value="Beta-barrel_TonB_sf"/>
</dbReference>
<dbReference type="RefSeq" id="WP_100376049.1">
    <property type="nucleotide sequence ID" value="NZ_PGFD01000001.1"/>
</dbReference>
<dbReference type="InterPro" id="IPR023997">
    <property type="entry name" value="TonB-dep_OMP_SusC/RagA_CS"/>
</dbReference>
<feature type="chain" id="PRO_5014857599" evidence="10">
    <location>
        <begin position="19"/>
        <end position="1064"/>
    </location>
</feature>
<evidence type="ECO:0000256" key="1">
    <source>
        <dbReference type="ARBA" id="ARBA00004571"/>
    </source>
</evidence>
<name>A0A2M9C911_9FLAO</name>
<dbReference type="AlphaFoldDB" id="A0A2M9C911"/>
<dbReference type="Gene3D" id="2.60.40.1120">
    <property type="entry name" value="Carboxypeptidase-like, regulatory domain"/>
    <property type="match status" value="1"/>
</dbReference>
<keyword evidence="2 8" id="KW-0813">Transport</keyword>
<evidence type="ECO:0000256" key="4">
    <source>
        <dbReference type="ARBA" id="ARBA00022692"/>
    </source>
</evidence>
<dbReference type="PROSITE" id="PS52016">
    <property type="entry name" value="TONB_DEPENDENT_REC_3"/>
    <property type="match status" value="1"/>
</dbReference>
<accession>A0A2M9C911</accession>
<evidence type="ECO:0000313" key="14">
    <source>
        <dbReference type="Proteomes" id="UP000228740"/>
    </source>
</evidence>
<dbReference type="Gene3D" id="2.170.130.10">
    <property type="entry name" value="TonB-dependent receptor, plug domain"/>
    <property type="match status" value="1"/>
</dbReference>
<dbReference type="InterPro" id="IPR023996">
    <property type="entry name" value="TonB-dep_OMP_SusC/RagA"/>
</dbReference>
<comment type="caution">
    <text evidence="13">The sequence shown here is derived from an EMBL/GenBank/DDBJ whole genome shotgun (WGS) entry which is preliminary data.</text>
</comment>
<keyword evidence="14" id="KW-1185">Reference proteome</keyword>
<keyword evidence="5 9" id="KW-0798">TonB box</keyword>
<keyword evidence="7 8" id="KW-0998">Cell outer membrane</keyword>
<dbReference type="InterPro" id="IPR037066">
    <property type="entry name" value="Plug_dom_sf"/>
</dbReference>
<protein>
    <submittedName>
        <fullName evidence="13">TonB-linked SusC/RagA family outer membrane protein</fullName>
    </submittedName>
</protein>
<dbReference type="NCBIfam" id="TIGR04057">
    <property type="entry name" value="SusC_RagA_signa"/>
    <property type="match status" value="1"/>
</dbReference>
<dbReference type="Pfam" id="PF13715">
    <property type="entry name" value="CarbopepD_reg_2"/>
    <property type="match status" value="1"/>
</dbReference>
<feature type="domain" description="TonB-dependent receptor-like beta-barrel" evidence="11">
    <location>
        <begin position="433"/>
        <end position="818"/>
    </location>
</feature>
<dbReference type="GO" id="GO:0009279">
    <property type="term" value="C:cell outer membrane"/>
    <property type="evidence" value="ECO:0007669"/>
    <property type="project" value="UniProtKB-SubCell"/>
</dbReference>
<dbReference type="Pfam" id="PF07715">
    <property type="entry name" value="Plug"/>
    <property type="match status" value="1"/>
</dbReference>
<sequence length="1064" mass="119558">MKKLYIPLLLCCTLSLTAQHTLSGYVITEENSLPLSGATINILNSKTVIITDKNGFFKLPASGEKITLNISHSGYRSVSLDVTLPLDTPLRIVLSHKVNDIQEVNISTGYQKIPKERATGSFTFTDNKLLNQQVSTNILDRLANVAGGVFLERGRSGSPQLMVRGLSTINGPKSPLIVVDNFPYEGDISNINPNMVESITVLKDASAASIWGARAANGVIVITTKTGKFNQPVKVEFNFNTSYSPKPDFGYLKTMSSSDFIEVEKGLFQKGFYNSDINSSSHPVLSPVVDLLNKAKNGLISSDEADRQIRQLSSIDAKEQFRRYMYTPSEKRQYYVGVTGGAPAFLWSTALGYDDNTGNLGEDYNRMNLRFQNVWKPVNKLSLTSSLYYTETTTKSGRTAYGGIIMGRNSFVPYMKLADENGRPLVVNKDYNQNYKDSFEKGKLNDWNYYPLTDWQNDQVKTKASEVMVNAGINYKIWKGLEADVKYQHQRLNDNSDNLHNARSYYARNYVNSFAQINNGNVTFIVPKGGILDQSSSLTTINNIRGQLSYNGQWNRHNISTITGGESRDAVRTYHYNRYYGFDEERMTSGAVDYAHQYPLLPTGSTDFIQRNQSLGKRTTRFVSLYANAAYTYDNRYTISASFRRDASNLFGLKTNDQWNPFWSVGTLWDISKENFYRIVWLPSLKLRGSFGYNGNIDPAMVAVSTIAYDLDNSVYTGTPMARIDNYYNPNLRWETSRMVNIGLDFSSRNNRISGSVEYFTKKGTNLFGPAQMDYTTGIDYMRSNVAEIKGKGMDIVLKTFNIDKVIQWNTILNFSIYHDKISKYYLLNPMANQFIGNGSSVPISGIEGKPVYSIFAYQWAGLDPKTGDPRGYLNGAVSNDYSALTGAGTSVNDLVFFGSALPTAYGSFINSVGYQNFSLDIGIVFKLGYYFRRSSINYTNLYRSWTGHSDFENRWQKEGDEAFTDVPSNTLQSNANRDAFYSGSSVLVEKADHIRLQYINLNYRFSENFLRSTMFKDLSLFINLSDLGLLWKANKSGIDPDFNLGGNGLKPPSVYTIGLRANF</sequence>
<keyword evidence="6 8" id="KW-0472">Membrane</keyword>
<keyword evidence="3 8" id="KW-1134">Transmembrane beta strand</keyword>
<dbReference type="Pfam" id="PF00593">
    <property type="entry name" value="TonB_dep_Rec_b-barrel"/>
    <property type="match status" value="1"/>
</dbReference>
<evidence type="ECO:0000259" key="11">
    <source>
        <dbReference type="Pfam" id="PF00593"/>
    </source>
</evidence>
<evidence type="ECO:0000256" key="3">
    <source>
        <dbReference type="ARBA" id="ARBA00022452"/>
    </source>
</evidence>
<dbReference type="InterPro" id="IPR008969">
    <property type="entry name" value="CarboxyPept-like_regulatory"/>
</dbReference>